<gene>
    <name evidence="1" type="ORF">FC32_GL001349</name>
</gene>
<dbReference type="PATRIC" id="fig|1423724.4.peg.1410"/>
<protein>
    <submittedName>
        <fullName evidence="1">Uncharacterized protein</fullName>
    </submittedName>
</protein>
<proteinExistence type="predicted"/>
<evidence type="ECO:0000313" key="1">
    <source>
        <dbReference type="EMBL" id="KRL84073.1"/>
    </source>
</evidence>
<accession>A0A0R1TS87</accession>
<dbReference type="EMBL" id="AZFT01000053">
    <property type="protein sequence ID" value="KRL84073.1"/>
    <property type="molecule type" value="Genomic_DNA"/>
</dbReference>
<keyword evidence="2" id="KW-1185">Reference proteome</keyword>
<sequence>MYKDPLREYHKKICYQILALSPKQITVSENSKICGMYLEEQLHLRKMLGELLQQSI</sequence>
<name>A0A0R1TS87_9LACO</name>
<comment type="caution">
    <text evidence="1">The sequence shown here is derived from an EMBL/GenBank/DDBJ whole genome shotgun (WGS) entry which is preliminary data.</text>
</comment>
<dbReference type="AlphaFoldDB" id="A0A0R1TS87"/>
<organism evidence="1 2">
    <name type="scientific">Ligilactobacillus apodemi DSM 16634 = JCM 16172</name>
    <dbReference type="NCBI Taxonomy" id="1423724"/>
    <lineage>
        <taxon>Bacteria</taxon>
        <taxon>Bacillati</taxon>
        <taxon>Bacillota</taxon>
        <taxon>Bacilli</taxon>
        <taxon>Lactobacillales</taxon>
        <taxon>Lactobacillaceae</taxon>
        <taxon>Ligilactobacillus</taxon>
    </lineage>
</organism>
<dbReference type="Proteomes" id="UP000051324">
    <property type="component" value="Unassembled WGS sequence"/>
</dbReference>
<dbReference type="STRING" id="1423724.FC32_GL001349"/>
<reference evidence="1 2" key="1">
    <citation type="journal article" date="2015" name="Genome Announc.">
        <title>Expanding the biotechnology potential of lactobacilli through comparative genomics of 213 strains and associated genera.</title>
        <authorList>
            <person name="Sun Z."/>
            <person name="Harris H.M."/>
            <person name="McCann A."/>
            <person name="Guo C."/>
            <person name="Argimon S."/>
            <person name="Zhang W."/>
            <person name="Yang X."/>
            <person name="Jeffery I.B."/>
            <person name="Cooney J.C."/>
            <person name="Kagawa T.F."/>
            <person name="Liu W."/>
            <person name="Song Y."/>
            <person name="Salvetti E."/>
            <person name="Wrobel A."/>
            <person name="Rasinkangas P."/>
            <person name="Parkhill J."/>
            <person name="Rea M.C."/>
            <person name="O'Sullivan O."/>
            <person name="Ritari J."/>
            <person name="Douillard F.P."/>
            <person name="Paul Ross R."/>
            <person name="Yang R."/>
            <person name="Briner A.E."/>
            <person name="Felis G.E."/>
            <person name="de Vos W.M."/>
            <person name="Barrangou R."/>
            <person name="Klaenhammer T.R."/>
            <person name="Caufield P.W."/>
            <person name="Cui Y."/>
            <person name="Zhang H."/>
            <person name="O'Toole P.W."/>
        </authorList>
    </citation>
    <scope>NUCLEOTIDE SEQUENCE [LARGE SCALE GENOMIC DNA]</scope>
    <source>
        <strain evidence="1 2">DSM 16634</strain>
    </source>
</reference>
<evidence type="ECO:0000313" key="2">
    <source>
        <dbReference type="Proteomes" id="UP000051324"/>
    </source>
</evidence>